<evidence type="ECO:0000256" key="4">
    <source>
        <dbReference type="ARBA" id="ARBA00023157"/>
    </source>
</evidence>
<dbReference type="EMBL" id="BLXT01000624">
    <property type="protein sequence ID" value="GFN79029.1"/>
    <property type="molecule type" value="Genomic_DNA"/>
</dbReference>
<feature type="compositionally biased region" description="Low complexity" evidence="6">
    <location>
        <begin position="1178"/>
        <end position="1208"/>
    </location>
</feature>
<evidence type="ECO:0000256" key="1">
    <source>
        <dbReference type="ARBA" id="ARBA00022669"/>
    </source>
</evidence>
<dbReference type="Pfam" id="PF01607">
    <property type="entry name" value="CBM_14"/>
    <property type="match status" value="2"/>
</dbReference>
<feature type="region of interest" description="Disordered" evidence="6">
    <location>
        <begin position="1472"/>
        <end position="1492"/>
    </location>
</feature>
<dbReference type="SMART" id="SM00494">
    <property type="entry name" value="ChtBD2"/>
    <property type="match status" value="3"/>
</dbReference>
<evidence type="ECO:0000259" key="8">
    <source>
        <dbReference type="PROSITE" id="PS50024"/>
    </source>
</evidence>
<keyword evidence="2" id="KW-0732">Signal</keyword>
<feature type="domain" description="Chitin-binding type-2" evidence="9">
    <location>
        <begin position="1797"/>
        <end position="1857"/>
    </location>
</feature>
<name>A0AAV3Y953_9GAST</name>
<feature type="compositionally biased region" description="Low complexity" evidence="6">
    <location>
        <begin position="204"/>
        <end position="223"/>
    </location>
</feature>
<feature type="domain" description="Chitin-binding type-2" evidence="9">
    <location>
        <begin position="1510"/>
        <end position="1558"/>
    </location>
</feature>
<evidence type="ECO:0008006" key="12">
    <source>
        <dbReference type="Google" id="ProtNLM"/>
    </source>
</evidence>
<gene>
    <name evidence="10" type="ORF">PoB_000553500</name>
</gene>
<dbReference type="InterPro" id="IPR002557">
    <property type="entry name" value="Chitin-bd_dom"/>
</dbReference>
<evidence type="ECO:0000256" key="2">
    <source>
        <dbReference type="ARBA" id="ARBA00022729"/>
    </source>
</evidence>
<keyword evidence="4" id="KW-1015">Disulfide bond</keyword>
<protein>
    <recommendedName>
        <fullName evidence="12">Chitin-binding type-2 domain-containing protein</fullName>
    </recommendedName>
</protein>
<dbReference type="InterPro" id="IPR036508">
    <property type="entry name" value="Chitin-bd_dom_sf"/>
</dbReference>
<keyword evidence="7" id="KW-1133">Transmembrane helix</keyword>
<dbReference type="Proteomes" id="UP000735302">
    <property type="component" value="Unassembled WGS sequence"/>
</dbReference>
<comment type="caution">
    <text evidence="10">The sequence shown here is derived from an EMBL/GenBank/DDBJ whole genome shotgun (WGS) entry which is preliminary data.</text>
</comment>
<feature type="compositionally biased region" description="Low complexity" evidence="6">
    <location>
        <begin position="1099"/>
        <end position="1157"/>
    </location>
</feature>
<evidence type="ECO:0000256" key="6">
    <source>
        <dbReference type="SAM" id="MobiDB-lite"/>
    </source>
</evidence>
<feature type="compositionally biased region" description="Low complexity" evidence="6">
    <location>
        <begin position="253"/>
        <end position="272"/>
    </location>
</feature>
<evidence type="ECO:0000313" key="10">
    <source>
        <dbReference type="EMBL" id="GFN79029.1"/>
    </source>
</evidence>
<dbReference type="Gene3D" id="2.170.140.10">
    <property type="entry name" value="Chitin binding domain"/>
    <property type="match status" value="2"/>
</dbReference>
<organism evidence="10 11">
    <name type="scientific">Plakobranchus ocellatus</name>
    <dbReference type="NCBI Taxonomy" id="259542"/>
    <lineage>
        <taxon>Eukaryota</taxon>
        <taxon>Metazoa</taxon>
        <taxon>Spiralia</taxon>
        <taxon>Lophotrochozoa</taxon>
        <taxon>Mollusca</taxon>
        <taxon>Gastropoda</taxon>
        <taxon>Heterobranchia</taxon>
        <taxon>Euthyneura</taxon>
        <taxon>Panpulmonata</taxon>
        <taxon>Sacoglossa</taxon>
        <taxon>Placobranchoidea</taxon>
        <taxon>Plakobranchidae</taxon>
        <taxon>Plakobranchus</taxon>
    </lineage>
</organism>
<evidence type="ECO:0000256" key="3">
    <source>
        <dbReference type="ARBA" id="ARBA00022737"/>
    </source>
</evidence>
<feature type="domain" description="SEA" evidence="8">
    <location>
        <begin position="825"/>
        <end position="941"/>
    </location>
</feature>
<dbReference type="SUPFAM" id="SSF82671">
    <property type="entry name" value="SEA domain"/>
    <property type="match status" value="1"/>
</dbReference>
<evidence type="ECO:0000259" key="9">
    <source>
        <dbReference type="PROSITE" id="PS50940"/>
    </source>
</evidence>
<dbReference type="PROSITE" id="PS50024">
    <property type="entry name" value="SEA"/>
    <property type="match status" value="1"/>
</dbReference>
<proteinExistence type="predicted"/>
<keyword evidence="11" id="KW-1185">Reference proteome</keyword>
<keyword evidence="1" id="KW-0147">Chitin-binding</keyword>
<feature type="compositionally biased region" description="Low complexity" evidence="6">
    <location>
        <begin position="1011"/>
        <end position="1055"/>
    </location>
</feature>
<dbReference type="GO" id="GO:0005576">
    <property type="term" value="C:extracellular region"/>
    <property type="evidence" value="ECO:0007669"/>
    <property type="project" value="InterPro"/>
</dbReference>
<feature type="compositionally biased region" description="Polar residues" evidence="6">
    <location>
        <begin position="1056"/>
        <end position="1068"/>
    </location>
</feature>
<dbReference type="PROSITE" id="PS50940">
    <property type="entry name" value="CHIT_BIND_II"/>
    <property type="match status" value="2"/>
</dbReference>
<feature type="region of interest" description="Disordered" evidence="6">
    <location>
        <begin position="177"/>
        <end position="521"/>
    </location>
</feature>
<sequence length="1913" mass="207645">MEAWPPPPIISSDSGEDDSDEVIVDDPRQNFLLPSSLSSFGLSAISDDPDSSIGHYRPGQTYSMGTPSPGLRRQILAADSQSLDSDRHYGQAHNQRLVTPRWPDLVSRGNGGIGQNIPPHSKNGHSFGAMNKQSNVQPGRDTVDFDSLPPPPESFCNVTSGVHGYSGVAGAVTSDMFDQQQQHQPQLQEQHPVQKFTKQEQSVPHHPYQQQQDYQHPHQYQTQAQYNPKQMPSHHLQQHPFSEPNFHPTSPASQPQQGRQQSRQNHHQQQPGEALSGRPLLNLAMLSPPQRRKPRSQTEASAETPPPPSSPFTGLSLRWHKDLKYKSSPNTEARDKGGGRGSIEGKASPKSRRSSRKGSLSRNTGKPDIVRTVSDQSGGKPSPAGLLSHTEADVGTPMILRTQSTSREGCPRITLTGPSIPDPASPDIIFAVDQGPEPFFERRSTSSDESHSSGRRTKRKTKKKLKKRISSAVDRQPGRSSPSGRPGYQPCNQLLLTHPQGSPFLQRRQDGSLDTGQRKPSPLLFYNPESLVCCDGGNGVCSPDGADNSQEMTSFRRYSYGEEAKHPILVSQHGLGSLQLQSKYHHQHQNKPKAQMPNARANNSIAQTGPSLLAETNIPPERTNMSAFNFNNNANEITKRESLPKNLQDLDISIRDEFEAIRKEYQKKGDPALAAITNKNVNRYKRSPNPSTKNSGYQSSSSSNNGESGVLTTGRASFRPVPSRSAGFLGFQNRHAQSGTGKVSNTARAPPEAFKEYSLDLDSPTSGKLNSDPDRKRRRNHVIFVLLVMLIVTVAVTFAVLAVTVGLSFAKELLPTKSRVQPSYAAVVGNLTLKILNRDFSPDLLQSDSQTFQSLASAYSRQLDLLFLRSNLSTVYSRSHVTGFREGSIYATSSVTFLDAGLIRSAKDMENIVQFADSVSDLDSMDDTLRLGEFIVCRACAEAKIEFVSLARKPRVLLHTIALPTDIDNLIVDDTTDTSGSNLDPYETHLDTNTLSPISTTTASSATTLLTTQPQSTPSTAAATTTIELPPSSSNSSNTTVSAAVVTSPTVSISSGQPKSTASDTTTTVEILSDTTANTTETYPGTGTAVAAVETTTTTTTASAITPTTSTTTTTAAASTATPDASPSPATEMQSSTSSLNTTATTSTAATKTATSTRKPLPTTTSIKGAEEAPAVFSSSDTPEPSPSTTTAMAEAQPTPTPTTAQGTSPTFIEAAATTLPAGEDDTMDDVPATSDTSVVGRVVLSPTVITVIDVDAHLSDDVIVTCEISNPHDWSSVIMTHTPMNQSNSDPQQATTIVILEPIDRYVTATEYSYRVQSTYDVTDTWIRLSATISDLECSDHGVIECTLVGRTLPRTASLGRLTVTSPPSPPVLQAPFDMVENREVTPSITCSTSDAGYPPWTLSLQALLPNTDTPIPIPALEQRTPLDQTCSFSVTLTLKGYLPVLTANGTILRCELLAPEPIDLHALIGPTDQPQASPGKPAYHLPEADETGERDALTDEQTLMVIRESICRDAARQEIRVRHPYVCHKYIACEDRQPTIMACPPDQCFDPVSGSCGISAVFLEPIHGALNEGLAGLACSVIHVSDWTHMRIRRHSWGALYDDVIEVTPDSQVTWHDESLRKRALTDFRSTALPLLAELYVWIYDLQCADENSYKCEVKRSGEDTVMAGGNFLTVHVRASAPALVVPTAVVESQAQKPMQITCEAILGRPRGALTLKRKFRHEKHFRSVTFSTTTMKETEACLVRQKGVFNIAASDIATYNGSRWVCQVIPSARALNRLNEVTVSDVQEFFVVPGDICAGHVHSFLPHPLQYCKHYLHCGQGTTSVRTCRPGLCFNPVTLWCDIPDHAPAPQCNTTGFLPSPHHCNMYTSCQDEQQASFVCPPGTVYSRDGHCTTDIHDSYCSRYIYGARS</sequence>
<feature type="transmembrane region" description="Helical" evidence="7">
    <location>
        <begin position="782"/>
        <end position="809"/>
    </location>
</feature>
<keyword evidence="7" id="KW-0472">Membrane</keyword>
<keyword evidence="5" id="KW-0325">Glycoprotein</keyword>
<evidence type="ECO:0000256" key="5">
    <source>
        <dbReference type="ARBA" id="ARBA00023180"/>
    </source>
</evidence>
<feature type="compositionally biased region" description="Low complexity" evidence="6">
    <location>
        <begin position="691"/>
        <end position="709"/>
    </location>
</feature>
<feature type="region of interest" description="Disordered" evidence="6">
    <location>
        <begin position="1099"/>
        <end position="1208"/>
    </location>
</feature>
<reference evidence="10 11" key="1">
    <citation type="journal article" date="2021" name="Elife">
        <title>Chloroplast acquisition without the gene transfer in kleptoplastic sea slugs, Plakobranchus ocellatus.</title>
        <authorList>
            <person name="Maeda T."/>
            <person name="Takahashi S."/>
            <person name="Yoshida T."/>
            <person name="Shimamura S."/>
            <person name="Takaki Y."/>
            <person name="Nagai Y."/>
            <person name="Toyoda A."/>
            <person name="Suzuki Y."/>
            <person name="Arimoto A."/>
            <person name="Ishii H."/>
            <person name="Satoh N."/>
            <person name="Nishiyama T."/>
            <person name="Hasebe M."/>
            <person name="Maruyama T."/>
            <person name="Minagawa J."/>
            <person name="Obokata J."/>
            <person name="Shigenobu S."/>
        </authorList>
    </citation>
    <scope>NUCLEOTIDE SEQUENCE [LARGE SCALE GENOMIC DNA]</scope>
</reference>
<feature type="compositionally biased region" description="Low complexity" evidence="6">
    <location>
        <begin position="179"/>
        <end position="194"/>
    </location>
</feature>
<feature type="region of interest" description="Disordered" evidence="6">
    <location>
        <begin position="1"/>
        <end position="22"/>
    </location>
</feature>
<dbReference type="SUPFAM" id="SSF57625">
    <property type="entry name" value="Invertebrate chitin-binding proteins"/>
    <property type="match status" value="3"/>
</dbReference>
<evidence type="ECO:0000313" key="11">
    <source>
        <dbReference type="Proteomes" id="UP000735302"/>
    </source>
</evidence>
<evidence type="ECO:0000256" key="7">
    <source>
        <dbReference type="SAM" id="Phobius"/>
    </source>
</evidence>
<feature type="compositionally biased region" description="Basic residues" evidence="6">
    <location>
        <begin position="453"/>
        <end position="469"/>
    </location>
</feature>
<dbReference type="PANTHER" id="PTHR23301:SF0">
    <property type="entry name" value="CHITIN-BINDING TYPE-2 DOMAIN-CONTAINING PROTEIN-RELATED"/>
    <property type="match status" value="1"/>
</dbReference>
<feature type="region of interest" description="Disordered" evidence="6">
    <location>
        <begin position="43"/>
        <end position="68"/>
    </location>
</feature>
<dbReference type="Pfam" id="PF01390">
    <property type="entry name" value="SEA"/>
    <property type="match status" value="1"/>
</dbReference>
<dbReference type="GO" id="GO:0008061">
    <property type="term" value="F:chitin binding"/>
    <property type="evidence" value="ECO:0007669"/>
    <property type="project" value="UniProtKB-KW"/>
</dbReference>
<feature type="compositionally biased region" description="Basic and acidic residues" evidence="6">
    <location>
        <begin position="439"/>
        <end position="452"/>
    </location>
</feature>
<dbReference type="InterPro" id="IPR000082">
    <property type="entry name" value="SEA_dom"/>
</dbReference>
<feature type="region of interest" description="Disordered" evidence="6">
    <location>
        <begin position="1011"/>
        <end position="1068"/>
    </location>
</feature>
<feature type="region of interest" description="Disordered" evidence="6">
    <location>
        <begin position="672"/>
        <end position="716"/>
    </location>
</feature>
<dbReference type="InterPro" id="IPR051940">
    <property type="entry name" value="Chitin_bind-dev_reg"/>
</dbReference>
<dbReference type="PANTHER" id="PTHR23301">
    <property type="entry name" value="CHITIN BINDING PERITROPHIN-A"/>
    <property type="match status" value="1"/>
</dbReference>
<accession>A0AAV3Y953</accession>
<keyword evidence="3" id="KW-0677">Repeat</keyword>
<dbReference type="InterPro" id="IPR036364">
    <property type="entry name" value="SEA_dom_sf"/>
</dbReference>
<dbReference type="Gene3D" id="3.30.70.960">
    <property type="entry name" value="SEA domain"/>
    <property type="match status" value="1"/>
</dbReference>
<keyword evidence="7" id="KW-0812">Transmembrane</keyword>